<dbReference type="InterPro" id="IPR058245">
    <property type="entry name" value="NreC/VraR/RcsB-like_REC"/>
</dbReference>
<dbReference type="InterPro" id="IPR039420">
    <property type="entry name" value="WalR-like"/>
</dbReference>
<proteinExistence type="predicted"/>
<organism evidence="8 9">
    <name type="scientific">Micropruina glycogenica</name>
    <dbReference type="NCBI Taxonomy" id="75385"/>
    <lineage>
        <taxon>Bacteria</taxon>
        <taxon>Bacillati</taxon>
        <taxon>Actinomycetota</taxon>
        <taxon>Actinomycetes</taxon>
        <taxon>Propionibacteriales</taxon>
        <taxon>Nocardioidaceae</taxon>
        <taxon>Micropruina</taxon>
    </lineage>
</organism>
<keyword evidence="1 5" id="KW-0597">Phosphoprotein</keyword>
<keyword evidence="4" id="KW-0804">Transcription</keyword>
<evidence type="ECO:0000259" key="7">
    <source>
        <dbReference type="PROSITE" id="PS50110"/>
    </source>
</evidence>
<dbReference type="InterPro" id="IPR011006">
    <property type="entry name" value="CheY-like_superfamily"/>
</dbReference>
<dbReference type="SUPFAM" id="SSF52172">
    <property type="entry name" value="CheY-like"/>
    <property type="match status" value="1"/>
</dbReference>
<dbReference type="GO" id="GO:0000160">
    <property type="term" value="P:phosphorelay signal transduction system"/>
    <property type="evidence" value="ECO:0007669"/>
    <property type="project" value="InterPro"/>
</dbReference>
<dbReference type="SMART" id="SM00448">
    <property type="entry name" value="REC"/>
    <property type="match status" value="1"/>
</dbReference>
<feature type="domain" description="Response regulatory" evidence="7">
    <location>
        <begin position="3"/>
        <end position="119"/>
    </location>
</feature>
<dbReference type="CDD" id="cd06170">
    <property type="entry name" value="LuxR_C_like"/>
    <property type="match status" value="1"/>
</dbReference>
<dbReference type="PROSITE" id="PS50110">
    <property type="entry name" value="RESPONSE_REGULATORY"/>
    <property type="match status" value="1"/>
</dbReference>
<keyword evidence="9" id="KW-1185">Reference proteome</keyword>
<keyword evidence="3" id="KW-0238">DNA-binding</keyword>
<sequence>MITVAIVDDEPLIRAGIAALIDAHPDLSVVGQAADGDEAAALVQRTRPDVMLMDLRMTRLSGIEAARAVCAADPAPPVLMLTTFDGDPDVLDALRAGASGYVLKRNPDQLPAAIRHVHAGEVWLDPAVAGHVLAALAAQPRPGLPDALVGLLTAREREVLALLADGLSNHEMAQRLFVGVGTIKTHMSRILFKTGCRDRAQATALAFTSGLVTAS</sequence>
<dbReference type="EMBL" id="LT985188">
    <property type="protein sequence ID" value="SPD88408.1"/>
    <property type="molecule type" value="Genomic_DNA"/>
</dbReference>
<dbReference type="OrthoDB" id="9808843at2"/>
<dbReference type="CDD" id="cd17535">
    <property type="entry name" value="REC_NarL-like"/>
    <property type="match status" value="1"/>
</dbReference>
<feature type="domain" description="HTH luxR-type" evidence="6">
    <location>
        <begin position="145"/>
        <end position="210"/>
    </location>
</feature>
<evidence type="ECO:0000256" key="5">
    <source>
        <dbReference type="PROSITE-ProRule" id="PRU00169"/>
    </source>
</evidence>
<evidence type="ECO:0000256" key="1">
    <source>
        <dbReference type="ARBA" id="ARBA00022553"/>
    </source>
</evidence>
<feature type="modified residue" description="4-aspartylphosphate" evidence="5">
    <location>
        <position position="54"/>
    </location>
</feature>
<dbReference type="Pfam" id="PF00196">
    <property type="entry name" value="GerE"/>
    <property type="match status" value="1"/>
</dbReference>
<dbReference type="PANTHER" id="PTHR43214">
    <property type="entry name" value="TWO-COMPONENT RESPONSE REGULATOR"/>
    <property type="match status" value="1"/>
</dbReference>
<reference evidence="8 9" key="1">
    <citation type="submission" date="2018-02" db="EMBL/GenBank/DDBJ databases">
        <authorList>
            <person name="Cohen D.B."/>
            <person name="Kent A.D."/>
        </authorList>
    </citation>
    <scope>NUCLEOTIDE SEQUENCE [LARGE SCALE GENOMIC DNA]</scope>
    <source>
        <strain evidence="8">1</strain>
    </source>
</reference>
<dbReference type="InterPro" id="IPR016032">
    <property type="entry name" value="Sig_transdc_resp-reg_C-effctor"/>
</dbReference>
<accession>A0A2N9JLH4</accession>
<dbReference type="KEGG" id="mgg:MPLG2_3378"/>
<gene>
    <name evidence="8" type="primary">yxjL</name>
    <name evidence="8" type="ORF">MPLG2_3378</name>
</gene>
<dbReference type="GO" id="GO:0003677">
    <property type="term" value="F:DNA binding"/>
    <property type="evidence" value="ECO:0007669"/>
    <property type="project" value="UniProtKB-KW"/>
</dbReference>
<dbReference type="PRINTS" id="PR00038">
    <property type="entry name" value="HTHLUXR"/>
</dbReference>
<dbReference type="InterPro" id="IPR001789">
    <property type="entry name" value="Sig_transdc_resp-reg_receiver"/>
</dbReference>
<dbReference type="GO" id="GO:0006355">
    <property type="term" value="P:regulation of DNA-templated transcription"/>
    <property type="evidence" value="ECO:0007669"/>
    <property type="project" value="InterPro"/>
</dbReference>
<evidence type="ECO:0000256" key="3">
    <source>
        <dbReference type="ARBA" id="ARBA00023125"/>
    </source>
</evidence>
<dbReference type="SMART" id="SM00421">
    <property type="entry name" value="HTH_LUXR"/>
    <property type="match status" value="1"/>
</dbReference>
<keyword evidence="2" id="KW-0805">Transcription regulation</keyword>
<evidence type="ECO:0000313" key="9">
    <source>
        <dbReference type="Proteomes" id="UP000238164"/>
    </source>
</evidence>
<evidence type="ECO:0000256" key="2">
    <source>
        <dbReference type="ARBA" id="ARBA00023015"/>
    </source>
</evidence>
<dbReference type="AlphaFoldDB" id="A0A2N9JLH4"/>
<dbReference type="Proteomes" id="UP000238164">
    <property type="component" value="Chromosome 1"/>
</dbReference>
<dbReference type="SUPFAM" id="SSF46894">
    <property type="entry name" value="C-terminal effector domain of the bipartite response regulators"/>
    <property type="match status" value="1"/>
</dbReference>
<dbReference type="PROSITE" id="PS50043">
    <property type="entry name" value="HTH_LUXR_2"/>
    <property type="match status" value="1"/>
</dbReference>
<dbReference type="PANTHER" id="PTHR43214:SF24">
    <property type="entry name" value="TRANSCRIPTIONAL REGULATORY PROTEIN NARL-RELATED"/>
    <property type="match status" value="1"/>
</dbReference>
<name>A0A2N9JLH4_9ACTN</name>
<dbReference type="InterPro" id="IPR000792">
    <property type="entry name" value="Tscrpt_reg_LuxR_C"/>
</dbReference>
<evidence type="ECO:0000256" key="4">
    <source>
        <dbReference type="ARBA" id="ARBA00023163"/>
    </source>
</evidence>
<dbReference type="Gene3D" id="3.40.50.2300">
    <property type="match status" value="1"/>
</dbReference>
<evidence type="ECO:0000313" key="8">
    <source>
        <dbReference type="EMBL" id="SPD88408.1"/>
    </source>
</evidence>
<dbReference type="RefSeq" id="WP_105186931.1">
    <property type="nucleotide sequence ID" value="NZ_BAAAGO010000001.1"/>
</dbReference>
<evidence type="ECO:0000259" key="6">
    <source>
        <dbReference type="PROSITE" id="PS50043"/>
    </source>
</evidence>
<dbReference type="Pfam" id="PF00072">
    <property type="entry name" value="Response_reg"/>
    <property type="match status" value="1"/>
</dbReference>
<protein>
    <submittedName>
        <fullName evidence="8">Uncharacterized transcriptional regulatory protein YxjL</fullName>
    </submittedName>
</protein>